<gene>
    <name evidence="5" type="ORF">AC244_00510</name>
</gene>
<keyword evidence="3" id="KW-0804">Transcription</keyword>
<dbReference type="InterPro" id="IPR050204">
    <property type="entry name" value="AraC_XylS_family_regulators"/>
</dbReference>
<dbReference type="SUPFAM" id="SSF46689">
    <property type="entry name" value="Homeodomain-like"/>
    <property type="match status" value="2"/>
</dbReference>
<dbReference type="EMBL" id="LGAP01000001">
    <property type="protein sequence ID" value="KOF22085.1"/>
    <property type="molecule type" value="Genomic_DNA"/>
</dbReference>
<dbReference type="Gene3D" id="1.10.10.60">
    <property type="entry name" value="Homeodomain-like"/>
    <property type="match status" value="2"/>
</dbReference>
<dbReference type="Pfam" id="PF02311">
    <property type="entry name" value="AraC_binding"/>
    <property type="match status" value="1"/>
</dbReference>
<evidence type="ECO:0000313" key="6">
    <source>
        <dbReference type="Proteomes" id="UP000037425"/>
    </source>
</evidence>
<name>A0A0L8C5C0_ENSAD</name>
<accession>A0A0L8C5C0</accession>
<dbReference type="InterPro" id="IPR009057">
    <property type="entry name" value="Homeodomain-like_sf"/>
</dbReference>
<dbReference type="RefSeq" id="WP_053246910.1">
    <property type="nucleotide sequence ID" value="NZ_LGAP01000001.1"/>
</dbReference>
<dbReference type="InterPro" id="IPR018060">
    <property type="entry name" value="HTH_AraC"/>
</dbReference>
<dbReference type="AlphaFoldDB" id="A0A0L8C5C0"/>
<proteinExistence type="predicted"/>
<evidence type="ECO:0000313" key="5">
    <source>
        <dbReference type="EMBL" id="KOF22085.1"/>
    </source>
</evidence>
<dbReference type="PROSITE" id="PS01124">
    <property type="entry name" value="HTH_ARAC_FAMILY_2"/>
    <property type="match status" value="1"/>
</dbReference>
<dbReference type="InterPro" id="IPR003313">
    <property type="entry name" value="AraC-bd"/>
</dbReference>
<evidence type="ECO:0000256" key="2">
    <source>
        <dbReference type="ARBA" id="ARBA00023125"/>
    </source>
</evidence>
<comment type="caution">
    <text evidence="5">The sequence shown here is derived from an EMBL/GenBank/DDBJ whole genome shotgun (WGS) entry which is preliminary data.</text>
</comment>
<dbReference type="OrthoDB" id="9809338at2"/>
<reference evidence="6" key="1">
    <citation type="submission" date="2015-07" db="EMBL/GenBank/DDBJ databases">
        <title>Whole genome sequence of an Ensifer adhaerens strain isolated from a cave pool in the Wind Cave National Park.</title>
        <authorList>
            <person name="Eng W.W.H."/>
            <person name="Gan H.M."/>
            <person name="Barton H.A."/>
            <person name="Savka M.A."/>
        </authorList>
    </citation>
    <scope>NUCLEOTIDE SEQUENCE [LARGE SCALE GENOMIC DNA]</scope>
    <source>
        <strain evidence="6">SD006</strain>
    </source>
</reference>
<sequence>MHTISQEQAIDAMPLEGAERTRFWRDPRFDGMECLTATFITHEFAPHAHDTFSIGAIEAGSQISKIRGERSQAGPGDFYLINPDEIHDGHPGGSGYRYRMVYPSTELLVNILEDVTGRPFKGTPSFSRRMLRDPDLAQSFYHAHKALEHATGALEAEERMFGVLATMFERHGSTIIVPVETKEQSAVQRARDYLTENYTQDIGLEELARVAGLSRAHLIRAFRRQFHITPHAFLTDKRVRAAKTLLRHGWSAVDTAYQCGFADQAHFSRHFKARTGVTPGAFRAG</sequence>
<evidence type="ECO:0000259" key="4">
    <source>
        <dbReference type="PROSITE" id="PS01124"/>
    </source>
</evidence>
<dbReference type="Pfam" id="PF12833">
    <property type="entry name" value="HTH_18"/>
    <property type="match status" value="1"/>
</dbReference>
<dbReference type="GO" id="GO:0003700">
    <property type="term" value="F:DNA-binding transcription factor activity"/>
    <property type="evidence" value="ECO:0007669"/>
    <property type="project" value="InterPro"/>
</dbReference>
<dbReference type="PANTHER" id="PTHR46796">
    <property type="entry name" value="HTH-TYPE TRANSCRIPTIONAL ACTIVATOR RHAS-RELATED"/>
    <property type="match status" value="1"/>
</dbReference>
<dbReference type="SUPFAM" id="SSF51215">
    <property type="entry name" value="Regulatory protein AraC"/>
    <property type="match status" value="1"/>
</dbReference>
<dbReference type="InterPro" id="IPR037923">
    <property type="entry name" value="HTH-like"/>
</dbReference>
<dbReference type="GO" id="GO:0043565">
    <property type="term" value="F:sequence-specific DNA binding"/>
    <property type="evidence" value="ECO:0007669"/>
    <property type="project" value="InterPro"/>
</dbReference>
<keyword evidence="1" id="KW-0805">Transcription regulation</keyword>
<dbReference type="PATRIC" id="fig|106592.7.peg.117"/>
<protein>
    <submittedName>
        <fullName evidence="5">AraC family transcriptional regulator</fullName>
    </submittedName>
</protein>
<keyword evidence="2" id="KW-0238">DNA-binding</keyword>
<organism evidence="5 6">
    <name type="scientific">Ensifer adhaerens</name>
    <name type="common">Sinorhizobium morelense</name>
    <dbReference type="NCBI Taxonomy" id="106592"/>
    <lineage>
        <taxon>Bacteria</taxon>
        <taxon>Pseudomonadati</taxon>
        <taxon>Pseudomonadota</taxon>
        <taxon>Alphaproteobacteria</taxon>
        <taxon>Hyphomicrobiales</taxon>
        <taxon>Rhizobiaceae</taxon>
        <taxon>Sinorhizobium/Ensifer group</taxon>
        <taxon>Ensifer</taxon>
    </lineage>
</organism>
<feature type="domain" description="HTH araC/xylS-type" evidence="4">
    <location>
        <begin position="188"/>
        <end position="285"/>
    </location>
</feature>
<evidence type="ECO:0000256" key="1">
    <source>
        <dbReference type="ARBA" id="ARBA00023015"/>
    </source>
</evidence>
<evidence type="ECO:0000256" key="3">
    <source>
        <dbReference type="ARBA" id="ARBA00023163"/>
    </source>
</evidence>
<dbReference type="SMART" id="SM00342">
    <property type="entry name" value="HTH_ARAC"/>
    <property type="match status" value="1"/>
</dbReference>
<dbReference type="PANTHER" id="PTHR46796:SF2">
    <property type="entry name" value="TRANSCRIPTIONAL REGULATORY PROTEIN"/>
    <property type="match status" value="1"/>
</dbReference>
<dbReference type="Proteomes" id="UP000037425">
    <property type="component" value="Unassembled WGS sequence"/>
</dbReference>